<dbReference type="GO" id="GO:0043176">
    <property type="term" value="F:amine binding"/>
    <property type="evidence" value="ECO:0007669"/>
    <property type="project" value="InterPro"/>
</dbReference>
<dbReference type="Gene3D" id="2.40.128.20">
    <property type="match status" value="1"/>
</dbReference>
<reference evidence="2" key="1">
    <citation type="journal article" date="2017" name="Parasit. Vectors">
        <title>Sialotranscriptomics of Rhipicephalus zambeziensis reveals intricate expression profiles of secretory proteins and suggests tight temporal transcriptional regulation during blood-feeding.</title>
        <authorList>
            <person name="de Castro M.H."/>
            <person name="de Klerk D."/>
            <person name="Pienaar R."/>
            <person name="Rees D.J.G."/>
            <person name="Mans B.J."/>
        </authorList>
    </citation>
    <scope>NUCLEOTIDE SEQUENCE</scope>
    <source>
        <tissue evidence="2">Salivary glands</tissue>
    </source>
</reference>
<feature type="chain" id="PRO_5012510908" evidence="1">
    <location>
        <begin position="20"/>
        <end position="196"/>
    </location>
</feature>
<accession>A0A224YNG3</accession>
<dbReference type="GO" id="GO:0030682">
    <property type="term" value="P:symbiont-mediated perturbation of host defenses"/>
    <property type="evidence" value="ECO:0007669"/>
    <property type="project" value="InterPro"/>
</dbReference>
<proteinExistence type="predicted"/>
<dbReference type="Pfam" id="PF02098">
    <property type="entry name" value="His_binding"/>
    <property type="match status" value="1"/>
</dbReference>
<dbReference type="InterPro" id="IPR002970">
    <property type="entry name" value="Tick_his-bd"/>
</dbReference>
<sequence length="196" mass="22050">MALAVRFFVLSACALSAMANDVAIEGCSSQARSIWDILKKDVEYDMLRWNLDTKFGSNITCLSSTTTAIEKGKLEVGQRVTYLENGENRTIYQEYLVDATDNKTMETTRYTSLPHARYTFDFVGENCAVVKVTDVNGLDSTASKRSDGKAQEKYYTLWVKHSDVRQPEECCEKYFKAKCSGTTQEVYDPNKCNTGS</sequence>
<keyword evidence="1" id="KW-0732">Signal</keyword>
<dbReference type="EMBL" id="GFPF01004256">
    <property type="protein sequence ID" value="MAA15402.1"/>
    <property type="molecule type" value="Transcribed_RNA"/>
</dbReference>
<organism evidence="2">
    <name type="scientific">Rhipicephalus zambeziensis</name>
    <dbReference type="NCBI Taxonomy" id="60191"/>
    <lineage>
        <taxon>Eukaryota</taxon>
        <taxon>Metazoa</taxon>
        <taxon>Ecdysozoa</taxon>
        <taxon>Arthropoda</taxon>
        <taxon>Chelicerata</taxon>
        <taxon>Arachnida</taxon>
        <taxon>Acari</taxon>
        <taxon>Parasitiformes</taxon>
        <taxon>Ixodida</taxon>
        <taxon>Ixodoidea</taxon>
        <taxon>Ixodidae</taxon>
        <taxon>Rhipicephalinae</taxon>
        <taxon>Rhipicephalus</taxon>
        <taxon>Rhipicephalus</taxon>
    </lineage>
</organism>
<dbReference type="InterPro" id="IPR012674">
    <property type="entry name" value="Calycin"/>
</dbReference>
<protein>
    <submittedName>
        <fullName evidence="2">Lipocalin</fullName>
    </submittedName>
</protein>
<feature type="signal peptide" evidence="1">
    <location>
        <begin position="1"/>
        <end position="19"/>
    </location>
</feature>
<evidence type="ECO:0000313" key="2">
    <source>
        <dbReference type="EMBL" id="MAA15402.1"/>
    </source>
</evidence>
<dbReference type="AlphaFoldDB" id="A0A224YNG3"/>
<dbReference type="SUPFAM" id="SSF50814">
    <property type="entry name" value="Lipocalins"/>
    <property type="match status" value="1"/>
</dbReference>
<name>A0A224YNG3_9ACAR</name>
<evidence type="ECO:0000256" key="1">
    <source>
        <dbReference type="SAM" id="SignalP"/>
    </source>
</evidence>